<name>A0A0A9FN21_ARUDO</name>
<sequence>MDMKLGPQYQPGTLTASM</sequence>
<proteinExistence type="predicted"/>
<accession>A0A0A9FN21</accession>
<evidence type="ECO:0000313" key="1">
    <source>
        <dbReference type="EMBL" id="JAE11696.1"/>
    </source>
</evidence>
<dbReference type="AlphaFoldDB" id="A0A0A9FN21"/>
<dbReference type="EMBL" id="GBRH01186200">
    <property type="protein sequence ID" value="JAE11696.1"/>
    <property type="molecule type" value="Transcribed_RNA"/>
</dbReference>
<reference evidence="1" key="2">
    <citation type="journal article" date="2015" name="Data Brief">
        <title>Shoot transcriptome of the giant reed, Arundo donax.</title>
        <authorList>
            <person name="Barrero R.A."/>
            <person name="Guerrero F.D."/>
            <person name="Moolhuijzen P."/>
            <person name="Goolsby J.A."/>
            <person name="Tidwell J."/>
            <person name="Bellgard S.E."/>
            <person name="Bellgard M.I."/>
        </authorList>
    </citation>
    <scope>NUCLEOTIDE SEQUENCE</scope>
    <source>
        <tissue evidence="1">Shoot tissue taken approximately 20 cm above the soil surface</tissue>
    </source>
</reference>
<organism evidence="1">
    <name type="scientific">Arundo donax</name>
    <name type="common">Giant reed</name>
    <name type="synonym">Donax arundinaceus</name>
    <dbReference type="NCBI Taxonomy" id="35708"/>
    <lineage>
        <taxon>Eukaryota</taxon>
        <taxon>Viridiplantae</taxon>
        <taxon>Streptophyta</taxon>
        <taxon>Embryophyta</taxon>
        <taxon>Tracheophyta</taxon>
        <taxon>Spermatophyta</taxon>
        <taxon>Magnoliopsida</taxon>
        <taxon>Liliopsida</taxon>
        <taxon>Poales</taxon>
        <taxon>Poaceae</taxon>
        <taxon>PACMAD clade</taxon>
        <taxon>Arundinoideae</taxon>
        <taxon>Arundineae</taxon>
        <taxon>Arundo</taxon>
    </lineage>
</organism>
<reference evidence="1" key="1">
    <citation type="submission" date="2014-09" db="EMBL/GenBank/DDBJ databases">
        <authorList>
            <person name="Magalhaes I.L.F."/>
            <person name="Oliveira U."/>
            <person name="Santos F.R."/>
            <person name="Vidigal T.H.D.A."/>
            <person name="Brescovit A.D."/>
            <person name="Santos A.J."/>
        </authorList>
    </citation>
    <scope>NUCLEOTIDE SEQUENCE</scope>
    <source>
        <tissue evidence="1">Shoot tissue taken approximately 20 cm above the soil surface</tissue>
    </source>
</reference>
<protein>
    <submittedName>
        <fullName evidence="1">Uncharacterized protein</fullName>
    </submittedName>
</protein>